<evidence type="ECO:0000313" key="2">
    <source>
        <dbReference type="EMBL" id="KAJ6829350.1"/>
    </source>
</evidence>
<dbReference type="EMBL" id="JANAVB010018797">
    <property type="protein sequence ID" value="KAJ6829350.1"/>
    <property type="molecule type" value="Genomic_DNA"/>
</dbReference>
<reference evidence="1" key="1">
    <citation type="journal article" date="2023" name="GigaByte">
        <title>Genome assembly of the bearded iris, Iris pallida Lam.</title>
        <authorList>
            <person name="Bruccoleri R.E."/>
            <person name="Oakeley E.J."/>
            <person name="Faust A.M.E."/>
            <person name="Altorfer M."/>
            <person name="Dessus-Babus S."/>
            <person name="Burckhardt D."/>
            <person name="Oertli M."/>
            <person name="Naumann U."/>
            <person name="Petersen F."/>
            <person name="Wong J."/>
        </authorList>
    </citation>
    <scope>NUCLEOTIDE SEQUENCE</scope>
    <source>
        <strain evidence="1">GSM-AAB239-AS_SAM_17_03QT</strain>
    </source>
</reference>
<gene>
    <name evidence="2" type="ORF">M6B38_358585</name>
    <name evidence="1" type="ORF">M6B38_360870</name>
</gene>
<dbReference type="Proteomes" id="UP001140949">
    <property type="component" value="Unassembled WGS sequence"/>
</dbReference>
<organism evidence="1 3">
    <name type="scientific">Iris pallida</name>
    <name type="common">Sweet iris</name>
    <dbReference type="NCBI Taxonomy" id="29817"/>
    <lineage>
        <taxon>Eukaryota</taxon>
        <taxon>Viridiplantae</taxon>
        <taxon>Streptophyta</taxon>
        <taxon>Embryophyta</taxon>
        <taxon>Tracheophyta</taxon>
        <taxon>Spermatophyta</taxon>
        <taxon>Magnoliopsida</taxon>
        <taxon>Liliopsida</taxon>
        <taxon>Asparagales</taxon>
        <taxon>Iridaceae</taxon>
        <taxon>Iridoideae</taxon>
        <taxon>Irideae</taxon>
        <taxon>Iris</taxon>
    </lineage>
</organism>
<protein>
    <submittedName>
        <fullName evidence="1">Aspartic proteinase nepenthesin-1-like</fullName>
    </submittedName>
</protein>
<comment type="caution">
    <text evidence="1">The sequence shown here is derived from an EMBL/GenBank/DDBJ whole genome shotgun (WGS) entry which is preliminary data.</text>
</comment>
<evidence type="ECO:0000313" key="1">
    <source>
        <dbReference type="EMBL" id="KAJ6828746.1"/>
    </source>
</evidence>
<keyword evidence="3" id="KW-1185">Reference proteome</keyword>
<sequence length="41" mass="4638">MSLGWRKQYWQGAHCIQTRSLPVSAMTVRGMDGVPTAMSIW</sequence>
<accession>A0AAX6GJ20</accession>
<dbReference type="EMBL" id="JANAVB010018995">
    <property type="protein sequence ID" value="KAJ6828746.1"/>
    <property type="molecule type" value="Genomic_DNA"/>
</dbReference>
<proteinExistence type="predicted"/>
<dbReference type="AlphaFoldDB" id="A0AAX6GJ20"/>
<reference evidence="1" key="2">
    <citation type="submission" date="2023-04" db="EMBL/GenBank/DDBJ databases">
        <authorList>
            <person name="Bruccoleri R.E."/>
            <person name="Oakeley E.J."/>
            <person name="Faust A.-M."/>
            <person name="Dessus-Babus S."/>
            <person name="Altorfer M."/>
            <person name="Burckhardt D."/>
            <person name="Oertli M."/>
            <person name="Naumann U."/>
            <person name="Petersen F."/>
            <person name="Wong J."/>
        </authorList>
    </citation>
    <scope>NUCLEOTIDE SEQUENCE</scope>
    <source>
        <strain evidence="1">GSM-AAB239-AS_SAM_17_03QT</strain>
        <tissue evidence="1">Leaf</tissue>
    </source>
</reference>
<name>A0AAX6GJ20_IRIPA</name>
<evidence type="ECO:0000313" key="3">
    <source>
        <dbReference type="Proteomes" id="UP001140949"/>
    </source>
</evidence>